<gene>
    <name evidence="2" type="ORF">GCM10007852_00080</name>
</gene>
<dbReference type="InterPro" id="IPR010352">
    <property type="entry name" value="DUF945"/>
</dbReference>
<name>A0AA37SZM0_9ALTE</name>
<comment type="caution">
    <text evidence="2">The sequence shown here is derived from an EMBL/GenBank/DDBJ whole genome shotgun (WGS) entry which is preliminary data.</text>
</comment>
<evidence type="ECO:0000259" key="1">
    <source>
        <dbReference type="PROSITE" id="PS00498"/>
    </source>
</evidence>
<sequence>MKKIIIALIVVLVLFGLIGPKFTGNIFNNELDNIAEAISQQPMYKASIEKREQHWFSSTAELIVSMDLDGMPEAQSFDAFSLTIPIEAQHGPFLTQGGVGIGWANWQINIETPENFEGSVLDTDTSIIYQISARMGLLGTTHYADKVPALMYNDPASGAELTFTGWAGEGRFNQDLIEYEGDTESFKINVNGKDVLDLSNMKIDMDIDAGLAQILEKTLYASVSEISIDNLTFNDPESDDTGKLDNLLFTTTSSYNEKTDLGDILMSFKTQLIESPYANFNDIILDIEVRNLQGAFFKAYQDMTNRMLESPQASKDSINDLFEAPLLSQLQVNPEFNLPKLSGKVNDSAFEAFINTTLADVQALPSPLEDPAFWVQHALVDAKTTIEETAALFFAEQSVKSQLTNNPQFAQMSEQEITQIANQQAGATLAALVQQGMLSKTDSGYEFTFTLKDAKAELNGNPMPLPF</sequence>
<dbReference type="InterPro" id="IPR002227">
    <property type="entry name" value="Tyrosinase_Cu-bd"/>
</dbReference>
<accession>A0AA37SZM0</accession>
<evidence type="ECO:0000313" key="3">
    <source>
        <dbReference type="Proteomes" id="UP001156601"/>
    </source>
</evidence>
<dbReference type="Pfam" id="PF06097">
    <property type="entry name" value="DUF945"/>
    <property type="match status" value="1"/>
</dbReference>
<dbReference type="EMBL" id="BSOT01000001">
    <property type="protein sequence ID" value="GLR69100.1"/>
    <property type="molecule type" value="Genomic_DNA"/>
</dbReference>
<keyword evidence="3" id="KW-1185">Reference proteome</keyword>
<dbReference type="PROSITE" id="PS00498">
    <property type="entry name" value="TYROSINASE_2"/>
    <property type="match status" value="1"/>
</dbReference>
<dbReference type="GO" id="GO:0016491">
    <property type="term" value="F:oxidoreductase activity"/>
    <property type="evidence" value="ECO:0007669"/>
    <property type="project" value="InterPro"/>
</dbReference>
<dbReference type="RefSeq" id="WP_284215429.1">
    <property type="nucleotide sequence ID" value="NZ_BSOT01000001.1"/>
</dbReference>
<organism evidence="2 3">
    <name type="scientific">Agaribacter marinus</name>
    <dbReference type="NCBI Taxonomy" id="1431249"/>
    <lineage>
        <taxon>Bacteria</taxon>
        <taxon>Pseudomonadati</taxon>
        <taxon>Pseudomonadota</taxon>
        <taxon>Gammaproteobacteria</taxon>
        <taxon>Alteromonadales</taxon>
        <taxon>Alteromonadaceae</taxon>
        <taxon>Agaribacter</taxon>
    </lineage>
</organism>
<dbReference type="AlphaFoldDB" id="A0AA37SZM0"/>
<proteinExistence type="predicted"/>
<reference evidence="2" key="2">
    <citation type="submission" date="2023-01" db="EMBL/GenBank/DDBJ databases">
        <title>Draft genome sequence of Agaribacter marinus strain NBRC 110023.</title>
        <authorList>
            <person name="Sun Q."/>
            <person name="Mori K."/>
        </authorList>
    </citation>
    <scope>NUCLEOTIDE SEQUENCE</scope>
    <source>
        <strain evidence="2">NBRC 110023</strain>
    </source>
</reference>
<reference evidence="2" key="1">
    <citation type="journal article" date="2014" name="Int. J. Syst. Evol. Microbiol.">
        <title>Complete genome sequence of Corynebacterium casei LMG S-19264T (=DSM 44701T), isolated from a smear-ripened cheese.</title>
        <authorList>
            <consortium name="US DOE Joint Genome Institute (JGI-PGF)"/>
            <person name="Walter F."/>
            <person name="Albersmeier A."/>
            <person name="Kalinowski J."/>
            <person name="Ruckert C."/>
        </authorList>
    </citation>
    <scope>NUCLEOTIDE SEQUENCE</scope>
    <source>
        <strain evidence="2">NBRC 110023</strain>
    </source>
</reference>
<protein>
    <recommendedName>
        <fullName evidence="1">Tyrosinase copper-binding domain-containing protein</fullName>
    </recommendedName>
</protein>
<feature type="domain" description="Tyrosinase copper-binding" evidence="1">
    <location>
        <begin position="370"/>
        <end position="381"/>
    </location>
</feature>
<evidence type="ECO:0000313" key="2">
    <source>
        <dbReference type="EMBL" id="GLR69100.1"/>
    </source>
</evidence>
<dbReference type="Proteomes" id="UP001156601">
    <property type="component" value="Unassembled WGS sequence"/>
</dbReference>